<name>G5AS41_HETGA</name>
<accession>G5AS41</accession>
<dbReference type="AlphaFoldDB" id="G5AS41"/>
<evidence type="ECO:0000313" key="3">
    <source>
        <dbReference type="Proteomes" id="UP000006813"/>
    </source>
</evidence>
<organism evidence="2 3">
    <name type="scientific">Heterocephalus glaber</name>
    <name type="common">Naked mole rat</name>
    <dbReference type="NCBI Taxonomy" id="10181"/>
    <lineage>
        <taxon>Eukaryota</taxon>
        <taxon>Metazoa</taxon>
        <taxon>Chordata</taxon>
        <taxon>Craniata</taxon>
        <taxon>Vertebrata</taxon>
        <taxon>Euteleostomi</taxon>
        <taxon>Mammalia</taxon>
        <taxon>Eutheria</taxon>
        <taxon>Euarchontoglires</taxon>
        <taxon>Glires</taxon>
        <taxon>Rodentia</taxon>
        <taxon>Hystricomorpha</taxon>
        <taxon>Bathyergidae</taxon>
        <taxon>Heterocephalus</taxon>
    </lineage>
</organism>
<dbReference type="InParanoid" id="G5AS41"/>
<sequence>MGTPESFGMEEKLWSHQGVDSVRNAGLGEDSPPTKRTGKGLQQQEDKLVRHPEQQGPTGGEPEERGGVRLCPSCCWTQVWFHQVFRLQTPPASTAVVPSQGGKISEQSLEWEVRTRSAPVSPVWEGCLGAASVHHQLRGEAAILLAAGRVTHCADLTLVREEERKPKPPMQLL</sequence>
<proteinExistence type="predicted"/>
<feature type="region of interest" description="Disordered" evidence="1">
    <location>
        <begin position="1"/>
        <end position="67"/>
    </location>
</feature>
<reference evidence="2 3" key="1">
    <citation type="journal article" date="2011" name="Nature">
        <title>Genome sequencing reveals insights into physiology and longevity of the naked mole rat.</title>
        <authorList>
            <person name="Kim E.B."/>
            <person name="Fang X."/>
            <person name="Fushan A.A."/>
            <person name="Huang Z."/>
            <person name="Lobanov A.V."/>
            <person name="Han L."/>
            <person name="Marino S.M."/>
            <person name="Sun X."/>
            <person name="Turanov A.A."/>
            <person name="Yang P."/>
            <person name="Yim S.H."/>
            <person name="Zhao X."/>
            <person name="Kasaikina M.V."/>
            <person name="Stoletzki N."/>
            <person name="Peng C."/>
            <person name="Polak P."/>
            <person name="Xiong Z."/>
            <person name="Kiezun A."/>
            <person name="Zhu Y."/>
            <person name="Chen Y."/>
            <person name="Kryukov G.V."/>
            <person name="Zhang Q."/>
            <person name="Peshkin L."/>
            <person name="Yang L."/>
            <person name="Bronson R.T."/>
            <person name="Buffenstein R."/>
            <person name="Wang B."/>
            <person name="Han C."/>
            <person name="Li Q."/>
            <person name="Chen L."/>
            <person name="Zhao W."/>
            <person name="Sunyaev S.R."/>
            <person name="Park T.J."/>
            <person name="Zhang G."/>
            <person name="Wang J."/>
            <person name="Gladyshev V.N."/>
        </authorList>
    </citation>
    <scope>NUCLEOTIDE SEQUENCE [LARGE SCALE GENOMIC DNA]</scope>
</reference>
<protein>
    <submittedName>
        <fullName evidence="2">Uncharacterized protein</fullName>
    </submittedName>
</protein>
<gene>
    <name evidence="2" type="ORF">GW7_07022</name>
</gene>
<evidence type="ECO:0000313" key="2">
    <source>
        <dbReference type="EMBL" id="EHA99851.1"/>
    </source>
</evidence>
<feature type="compositionally biased region" description="Basic and acidic residues" evidence="1">
    <location>
        <begin position="44"/>
        <end position="53"/>
    </location>
</feature>
<evidence type="ECO:0000256" key="1">
    <source>
        <dbReference type="SAM" id="MobiDB-lite"/>
    </source>
</evidence>
<dbReference type="EMBL" id="JH166724">
    <property type="protein sequence ID" value="EHA99851.1"/>
    <property type="molecule type" value="Genomic_DNA"/>
</dbReference>
<dbReference type="Proteomes" id="UP000006813">
    <property type="component" value="Unassembled WGS sequence"/>
</dbReference>